<comment type="similarity">
    <text evidence="1">Belongs to the glycosyltransferase 2 family.</text>
</comment>
<sequence>MTVATSLFWIFLFGAVYSYFLYPLLLILMPKRRRVEAISETMPPSISPPKLSFVITAFNEENGIRAKIENTLTVNYPPELLEIIVASDGSTDSTNDIVLEYAAQGVRLAKVDEQKGKENAQRFAIDQAKGDIIVFSDVSTRIEPQSLHIIANAFLDPEVGAVSSEDRFITSNGEVAGEGAYVKYEMWLRKLESSVCSLVGLSGSFFAARKEICADWDITVPSDFNTALSCVLNDKAAVTVPNLLGFYPNLADESKEYQRKLRTVIRGIAALFNRIEVANPFRFGFFAVQVISHKVMRWLVPWFLAGLMLTNLILLGQGFIYQLIFIGQLAFYTVATLGWVSQKLRLNSLIKIPFFFTQVNIAIAHATLQYLGGKRVTHWKPSKR</sequence>
<proteinExistence type="inferred from homology"/>
<dbReference type="PANTHER" id="PTHR43630">
    <property type="entry name" value="POLY-BETA-1,6-N-ACETYL-D-GLUCOSAMINE SYNTHASE"/>
    <property type="match status" value="1"/>
</dbReference>
<keyword evidence="3 6" id="KW-0808">Transferase</keyword>
<feature type="domain" description="Glycosyltransferase 2-like" evidence="5">
    <location>
        <begin position="52"/>
        <end position="165"/>
    </location>
</feature>
<dbReference type="EC" id="2.4.-.-" evidence="6"/>
<evidence type="ECO:0000256" key="1">
    <source>
        <dbReference type="ARBA" id="ARBA00006739"/>
    </source>
</evidence>
<accession>A0AA51RRC7</accession>
<evidence type="ECO:0000313" key="7">
    <source>
        <dbReference type="Proteomes" id="UP001239782"/>
    </source>
</evidence>
<dbReference type="SUPFAM" id="SSF53448">
    <property type="entry name" value="Nucleotide-diphospho-sugar transferases"/>
    <property type="match status" value="1"/>
</dbReference>
<keyword evidence="2 6" id="KW-0328">Glycosyltransferase</keyword>
<feature type="transmembrane region" description="Helical" evidence="4">
    <location>
        <begin position="6"/>
        <end position="28"/>
    </location>
</feature>
<reference evidence="6 7" key="1">
    <citation type="submission" date="2023-08" db="EMBL/GenBank/DDBJ databases">
        <title>Pleionea litopenaei sp. nov., isolated from stomach of juvenile Litopenaeus vannamei.</title>
        <authorList>
            <person name="Rho A.M."/>
            <person name="Hwang C.Y."/>
        </authorList>
    </citation>
    <scope>NUCLEOTIDE SEQUENCE [LARGE SCALE GENOMIC DNA]</scope>
    <source>
        <strain evidence="6 7">HL-JVS1</strain>
    </source>
</reference>
<dbReference type="KEGG" id="plei:Q9312_13270"/>
<dbReference type="AlphaFoldDB" id="A0AA51RRC7"/>
<feature type="transmembrane region" description="Helical" evidence="4">
    <location>
        <begin position="295"/>
        <end position="314"/>
    </location>
</feature>
<dbReference type="RefSeq" id="WP_309201342.1">
    <property type="nucleotide sequence ID" value="NZ_CP133548.1"/>
</dbReference>
<dbReference type="InterPro" id="IPR001173">
    <property type="entry name" value="Glyco_trans_2-like"/>
</dbReference>
<dbReference type="InterPro" id="IPR029044">
    <property type="entry name" value="Nucleotide-diphossugar_trans"/>
</dbReference>
<dbReference type="EMBL" id="CP133548">
    <property type="protein sequence ID" value="WMS86190.1"/>
    <property type="molecule type" value="Genomic_DNA"/>
</dbReference>
<evidence type="ECO:0000313" key="6">
    <source>
        <dbReference type="EMBL" id="WMS86190.1"/>
    </source>
</evidence>
<dbReference type="Gene3D" id="3.90.550.10">
    <property type="entry name" value="Spore Coat Polysaccharide Biosynthesis Protein SpsA, Chain A"/>
    <property type="match status" value="1"/>
</dbReference>
<dbReference type="PANTHER" id="PTHR43630:SF1">
    <property type="entry name" value="POLY-BETA-1,6-N-ACETYL-D-GLUCOSAMINE SYNTHASE"/>
    <property type="match status" value="1"/>
</dbReference>
<keyword evidence="7" id="KW-1185">Reference proteome</keyword>
<dbReference type="Pfam" id="PF00535">
    <property type="entry name" value="Glycos_transf_2"/>
    <property type="match status" value="1"/>
</dbReference>
<dbReference type="GO" id="GO:0016757">
    <property type="term" value="F:glycosyltransferase activity"/>
    <property type="evidence" value="ECO:0007669"/>
    <property type="project" value="UniProtKB-KW"/>
</dbReference>
<keyword evidence="4" id="KW-1133">Transmembrane helix</keyword>
<evidence type="ECO:0000256" key="4">
    <source>
        <dbReference type="SAM" id="Phobius"/>
    </source>
</evidence>
<evidence type="ECO:0000256" key="3">
    <source>
        <dbReference type="ARBA" id="ARBA00022679"/>
    </source>
</evidence>
<gene>
    <name evidence="6" type="ORF">Q9312_13270</name>
</gene>
<evidence type="ECO:0000256" key="2">
    <source>
        <dbReference type="ARBA" id="ARBA00022676"/>
    </source>
</evidence>
<protein>
    <submittedName>
        <fullName evidence="6">Glycosyltransferase</fullName>
        <ecNumber evidence="6">2.4.-.-</ecNumber>
    </submittedName>
</protein>
<feature type="transmembrane region" description="Helical" evidence="4">
    <location>
        <begin position="320"/>
        <end position="340"/>
    </location>
</feature>
<keyword evidence="4" id="KW-0812">Transmembrane</keyword>
<dbReference type="Proteomes" id="UP001239782">
    <property type="component" value="Chromosome"/>
</dbReference>
<evidence type="ECO:0000259" key="5">
    <source>
        <dbReference type="Pfam" id="PF00535"/>
    </source>
</evidence>
<organism evidence="6 7">
    <name type="scientific">Pleionea litopenaei</name>
    <dbReference type="NCBI Taxonomy" id="3070815"/>
    <lineage>
        <taxon>Bacteria</taxon>
        <taxon>Pseudomonadati</taxon>
        <taxon>Pseudomonadota</taxon>
        <taxon>Gammaproteobacteria</taxon>
        <taxon>Oceanospirillales</taxon>
        <taxon>Pleioneaceae</taxon>
        <taxon>Pleionea</taxon>
    </lineage>
</organism>
<name>A0AA51RRC7_9GAMM</name>
<keyword evidence="4" id="KW-0472">Membrane</keyword>